<name>A0A1I7X9C9_HETBA</name>
<dbReference type="PANTHER" id="PTHR22907">
    <property type="entry name" value="GH04558P"/>
    <property type="match status" value="1"/>
</dbReference>
<keyword evidence="2" id="KW-1185">Reference proteome</keyword>
<dbReference type="PANTHER" id="PTHR22907:SF56">
    <property type="entry name" value="TRANSMEMBRANE PROTEIN RAM-5"/>
    <property type="match status" value="1"/>
</dbReference>
<sequence length="486" mass="56751">MRKMYIPECNQDYSLNIMRNATFKMDIGRCTDTTYMTIIFSISVYIGKVQTYLTFCNVISQAGQIIHLIDENGCIVDSELMGDLVYNNYMPKIYARAKIFKLMNDERCKYNLWLATFGDRLIFVRCLELRDSAKYSGQPPKCAFTKEEILNRYRSRPKENSIEDSLMTGYLGTINNRYERQIKVSSEWITVQYNQYTNVEQLQERYYISSMMNPHLEDEKSLQPVKHFLMAISYRDPDTNEAVKPSSTEKMLSISSNHLSGSPSFHPVKISPTIDSSEADNIETIPIVEPLLNEDEFNRISTAQNTMRTTTSSRMLISSSLPTLVQSSTAQVIQKNEFEVKGKTKGKIATLHFYTDDTPRESTTNEYTSSTFHNQKNMVLMEDSFSKEFMVCIFDKKSCFLRHAMFQMHFSKYDHYNKVMISRYVLKTYIPVYVSDSEFLKRIIKERELQQAAQTRVLEQDHPWIHVDAFVEPRTRNKHEIDMNRL</sequence>
<dbReference type="Proteomes" id="UP000095283">
    <property type="component" value="Unplaced"/>
</dbReference>
<dbReference type="InterPro" id="IPR051962">
    <property type="entry name" value="Cuticlin"/>
</dbReference>
<protein>
    <submittedName>
        <fullName evidence="3">ZP domain-containing protein</fullName>
    </submittedName>
</protein>
<evidence type="ECO:0000313" key="2">
    <source>
        <dbReference type="Proteomes" id="UP000095283"/>
    </source>
</evidence>
<proteinExistence type="predicted"/>
<accession>A0A1I7X9C9</accession>
<evidence type="ECO:0000256" key="1">
    <source>
        <dbReference type="ARBA" id="ARBA00022729"/>
    </source>
</evidence>
<dbReference type="WBParaSite" id="Hba_13993">
    <property type="protein sequence ID" value="Hba_13993"/>
    <property type="gene ID" value="Hba_13993"/>
</dbReference>
<organism evidence="2 3">
    <name type="scientific">Heterorhabditis bacteriophora</name>
    <name type="common">Entomopathogenic nematode worm</name>
    <dbReference type="NCBI Taxonomy" id="37862"/>
    <lineage>
        <taxon>Eukaryota</taxon>
        <taxon>Metazoa</taxon>
        <taxon>Ecdysozoa</taxon>
        <taxon>Nematoda</taxon>
        <taxon>Chromadorea</taxon>
        <taxon>Rhabditida</taxon>
        <taxon>Rhabditina</taxon>
        <taxon>Rhabditomorpha</taxon>
        <taxon>Strongyloidea</taxon>
        <taxon>Heterorhabditidae</taxon>
        <taxon>Heterorhabditis</taxon>
    </lineage>
</organism>
<keyword evidence="1" id="KW-0732">Signal</keyword>
<evidence type="ECO:0000313" key="3">
    <source>
        <dbReference type="WBParaSite" id="Hba_13993"/>
    </source>
</evidence>
<dbReference type="AlphaFoldDB" id="A0A1I7X9C9"/>
<reference evidence="3" key="1">
    <citation type="submission" date="2016-11" db="UniProtKB">
        <authorList>
            <consortium name="WormBaseParasite"/>
        </authorList>
    </citation>
    <scope>IDENTIFICATION</scope>
</reference>